<dbReference type="EMBL" id="JACJQY010000080">
    <property type="protein sequence ID" value="MBD2319998.1"/>
    <property type="molecule type" value="Genomic_DNA"/>
</dbReference>
<evidence type="ECO:0000313" key="2">
    <source>
        <dbReference type="EMBL" id="MBD2319998.1"/>
    </source>
</evidence>
<gene>
    <name evidence="2" type="ORF">H6G05_24585</name>
</gene>
<evidence type="ECO:0000313" key="3">
    <source>
        <dbReference type="Proteomes" id="UP000618445"/>
    </source>
</evidence>
<evidence type="ECO:0008006" key="4">
    <source>
        <dbReference type="Google" id="ProtNLM"/>
    </source>
</evidence>
<accession>A0ABR8CGR8</accession>
<comment type="caution">
    <text evidence="2">The sequence shown here is derived from an EMBL/GenBank/DDBJ whole genome shotgun (WGS) entry which is preliminary data.</text>
</comment>
<dbReference type="Proteomes" id="UP000618445">
    <property type="component" value="Unassembled WGS sequence"/>
</dbReference>
<keyword evidence="3" id="KW-1185">Reference proteome</keyword>
<protein>
    <recommendedName>
        <fullName evidence="4">SPOR domain-containing protein</fullName>
    </recommendedName>
</protein>
<organism evidence="2 3">
    <name type="scientific">Phormidium tenue FACHB-1050</name>
    <dbReference type="NCBI Taxonomy" id="2692857"/>
    <lineage>
        <taxon>Bacteria</taxon>
        <taxon>Bacillati</taxon>
        <taxon>Cyanobacteriota</taxon>
        <taxon>Cyanophyceae</taxon>
        <taxon>Oscillatoriophycideae</taxon>
        <taxon>Oscillatoriales</taxon>
        <taxon>Oscillatoriaceae</taxon>
        <taxon>Phormidium</taxon>
    </lineage>
</organism>
<keyword evidence="1" id="KW-0472">Membrane</keyword>
<name>A0ABR8CGR8_9CYAN</name>
<dbReference type="RefSeq" id="WP_190582558.1">
    <property type="nucleotide sequence ID" value="NZ_CAWPQU010000079.1"/>
</dbReference>
<proteinExistence type="predicted"/>
<evidence type="ECO:0000256" key="1">
    <source>
        <dbReference type="SAM" id="Phobius"/>
    </source>
</evidence>
<feature type="transmembrane region" description="Helical" evidence="1">
    <location>
        <begin position="15"/>
        <end position="34"/>
    </location>
</feature>
<reference evidence="2 3" key="1">
    <citation type="journal article" date="2020" name="ISME J.">
        <title>Comparative genomics reveals insights into cyanobacterial evolution and habitat adaptation.</title>
        <authorList>
            <person name="Chen M.Y."/>
            <person name="Teng W.K."/>
            <person name="Zhao L."/>
            <person name="Hu C.X."/>
            <person name="Zhou Y.K."/>
            <person name="Han B.P."/>
            <person name="Song L.R."/>
            <person name="Shu W.S."/>
        </authorList>
    </citation>
    <scope>NUCLEOTIDE SEQUENCE [LARGE SCALE GENOMIC DNA]</scope>
    <source>
        <strain evidence="2 3">FACHB-1050</strain>
    </source>
</reference>
<keyword evidence="1" id="KW-1133">Transmembrane helix</keyword>
<sequence>MSDNEDKKGFDFDKLNTPLTVFATIMVALIGFYGNQKLNDINAKVQEGQLELSRLQFQDSQQKEKYDFITKNAQLIISDKEKERQIAIALILLRYPEDAKKLFERINDSLPVDSKLKVDDSTIKKAEQLKTDIDTWGVVISSDTTLAEAKPEMETALSKGYKQVKIYKRGEFFATVILYPNHPNKPTESELLGVRANLRDGIFPVNIKEWCLNPTQKEGVTECTNS</sequence>
<keyword evidence="1" id="KW-0812">Transmembrane</keyword>